<dbReference type="AlphaFoldDB" id="W3XD72"/>
<dbReference type="Proteomes" id="UP000030651">
    <property type="component" value="Unassembled WGS sequence"/>
</dbReference>
<dbReference type="InParanoid" id="W3XD72"/>
<dbReference type="KEGG" id="pfy:PFICI_05840"/>
<evidence type="ECO:0000313" key="2">
    <source>
        <dbReference type="Proteomes" id="UP000030651"/>
    </source>
</evidence>
<name>W3XD72_PESFW</name>
<reference evidence="2" key="1">
    <citation type="journal article" date="2015" name="BMC Genomics">
        <title>Genomic and transcriptomic analysis of the endophytic fungus Pestalotiopsis fici reveals its lifestyle and high potential for synthesis of natural products.</title>
        <authorList>
            <person name="Wang X."/>
            <person name="Zhang X."/>
            <person name="Liu L."/>
            <person name="Xiang M."/>
            <person name="Wang W."/>
            <person name="Sun X."/>
            <person name="Che Y."/>
            <person name="Guo L."/>
            <person name="Liu G."/>
            <person name="Guo L."/>
            <person name="Wang C."/>
            <person name="Yin W.B."/>
            <person name="Stadler M."/>
            <person name="Zhang X."/>
            <person name="Liu X."/>
        </authorList>
    </citation>
    <scope>NUCLEOTIDE SEQUENCE [LARGE SCALE GENOMIC DNA]</scope>
    <source>
        <strain evidence="2">W106-1 / CGMCC3.15140</strain>
    </source>
</reference>
<evidence type="ECO:0008006" key="3">
    <source>
        <dbReference type="Google" id="ProtNLM"/>
    </source>
</evidence>
<dbReference type="eggNOG" id="ENOG502RX1X">
    <property type="taxonomic scope" value="Eukaryota"/>
</dbReference>
<dbReference type="PANTHER" id="PTHR33112">
    <property type="entry name" value="DOMAIN PROTEIN, PUTATIVE-RELATED"/>
    <property type="match status" value="1"/>
</dbReference>
<dbReference type="GeneID" id="19270853"/>
<evidence type="ECO:0000313" key="1">
    <source>
        <dbReference type="EMBL" id="ETS83964.1"/>
    </source>
</evidence>
<accession>W3XD72</accession>
<organism evidence="1 2">
    <name type="scientific">Pestalotiopsis fici (strain W106-1 / CGMCC3.15140)</name>
    <dbReference type="NCBI Taxonomy" id="1229662"/>
    <lineage>
        <taxon>Eukaryota</taxon>
        <taxon>Fungi</taxon>
        <taxon>Dikarya</taxon>
        <taxon>Ascomycota</taxon>
        <taxon>Pezizomycotina</taxon>
        <taxon>Sordariomycetes</taxon>
        <taxon>Xylariomycetidae</taxon>
        <taxon>Amphisphaeriales</taxon>
        <taxon>Sporocadaceae</taxon>
        <taxon>Pestalotiopsis</taxon>
    </lineage>
</organism>
<keyword evidence="2" id="KW-1185">Reference proteome</keyword>
<gene>
    <name evidence="1" type="ORF">PFICI_05840</name>
</gene>
<dbReference type="RefSeq" id="XP_007832612.1">
    <property type="nucleotide sequence ID" value="XM_007834421.1"/>
</dbReference>
<proteinExistence type="predicted"/>
<dbReference type="EMBL" id="KI912111">
    <property type="protein sequence ID" value="ETS83964.1"/>
    <property type="molecule type" value="Genomic_DNA"/>
</dbReference>
<protein>
    <recommendedName>
        <fullName evidence="3">Heterokaryon incompatibility domain-containing protein</fullName>
    </recommendedName>
</protein>
<dbReference type="OrthoDB" id="4161196at2759"/>
<sequence>MAEYYQYSWLTVVAAYTQDRGLFHDVTSNDITRVTRLPYRDMNGKQNGYFYLQAADSKALQRDFMKSVSDGELNRRGWIYQERLLSRRLLFFSKSGMFVQCQTGPARSFLGDIFNPTKADSQGDWVKDYSTTTSSILAQWEEVVQTYASLELTQLEQDRLMALSGIAIEFGRSLRHMRRAKASSSDADAMKVEYYSGTWLLAIRGLLWEQTQPGNRGRIRGIPTWSWASMAALVTNSERQNVWSGLAIQWGHHRDGKAVCELTAVLPVPVTKNLRPNFGRALRFRPPENVYDGDKRFAILGLRGLCTPAFIHRNFPTEDDTSTAARLTGHDSGQSSNMWRQVTLTRESLVTAGWASIEHPDIQTDEDCEAAINLHGRRGLLDHEEAENSVPVFAGAMPFSIVELGQYSREKFTFMDITQLYHIKYSVKAMDVKASLTTMDCFGTFTGGSIDPKALLLVLDCQGVLGTAQSTSRLLTLLSIVHGHSCDWDSHKMEHNQIFQSYSEQQRSIL</sequence>
<dbReference type="PANTHER" id="PTHR33112:SF9">
    <property type="entry name" value="HETEROKARYON INCOMPATIBILITY DOMAIN-CONTAINING PROTEIN"/>
    <property type="match status" value="1"/>
</dbReference>
<dbReference type="HOGENOM" id="CLU_534293_0_0_1"/>